<dbReference type="RefSeq" id="WP_155481637.1">
    <property type="nucleotide sequence ID" value="NZ_WNKV01000032.1"/>
</dbReference>
<sequence>MADASELYEVARLLRRLDPPDRRRPHRFAEDKSELARRLEVIARAIGAKPVPIAGAGQPTVVVIGQRRVVVQRKRAGFGLG</sequence>
<reference evidence="1 2" key="1">
    <citation type="submission" date="2019-11" db="EMBL/GenBank/DDBJ databases">
        <title>Whole-genome sequence of Rhodoplanes serenus DSM 18633, type strain.</title>
        <authorList>
            <person name="Kyndt J.A."/>
            <person name="Meyer T.E."/>
        </authorList>
    </citation>
    <scope>NUCLEOTIDE SEQUENCE [LARGE SCALE GENOMIC DNA]</scope>
    <source>
        <strain evidence="1 2">DSM 18633</strain>
    </source>
</reference>
<protein>
    <submittedName>
        <fullName evidence="1">Uncharacterized protein</fullName>
    </submittedName>
</protein>
<proteinExistence type="predicted"/>
<evidence type="ECO:0000313" key="1">
    <source>
        <dbReference type="EMBL" id="MTW19385.1"/>
    </source>
</evidence>
<name>A0A9X5AVC9_9BRAD</name>
<dbReference type="EMBL" id="WNKV01000032">
    <property type="protein sequence ID" value="MTW19385.1"/>
    <property type="molecule type" value="Genomic_DNA"/>
</dbReference>
<dbReference type="AlphaFoldDB" id="A0A9X5AVC9"/>
<evidence type="ECO:0000313" key="2">
    <source>
        <dbReference type="Proteomes" id="UP000438991"/>
    </source>
</evidence>
<accession>A0A9X5AVC9</accession>
<comment type="caution">
    <text evidence="1">The sequence shown here is derived from an EMBL/GenBank/DDBJ whole genome shotgun (WGS) entry which is preliminary data.</text>
</comment>
<organism evidence="1 2">
    <name type="scientific">Rhodoplanes serenus</name>
    <dbReference type="NCBI Taxonomy" id="200615"/>
    <lineage>
        <taxon>Bacteria</taxon>
        <taxon>Pseudomonadati</taxon>
        <taxon>Pseudomonadota</taxon>
        <taxon>Alphaproteobacteria</taxon>
        <taxon>Hyphomicrobiales</taxon>
        <taxon>Nitrobacteraceae</taxon>
        <taxon>Rhodoplanes</taxon>
    </lineage>
</organism>
<dbReference type="Proteomes" id="UP000438991">
    <property type="component" value="Unassembled WGS sequence"/>
</dbReference>
<gene>
    <name evidence="1" type="ORF">GJ689_24655</name>
</gene>